<evidence type="ECO:0000313" key="2">
    <source>
        <dbReference type="Proteomes" id="UP000633509"/>
    </source>
</evidence>
<dbReference type="EMBL" id="JADBEK010000001">
    <property type="protein sequence ID" value="MBE1583665.1"/>
    <property type="molecule type" value="Genomic_DNA"/>
</dbReference>
<name>A0ABR9LTH5_9ACTN</name>
<reference evidence="1 2" key="1">
    <citation type="submission" date="2020-10" db="EMBL/GenBank/DDBJ databases">
        <title>Sequencing the genomes of 1000 actinobacteria strains.</title>
        <authorList>
            <person name="Klenk H.-P."/>
        </authorList>
    </citation>
    <scope>NUCLEOTIDE SEQUENCE [LARGE SCALE GENOMIC DNA]</scope>
    <source>
        <strain evidence="1 2">DSM 43173</strain>
    </source>
</reference>
<comment type="caution">
    <text evidence="1">The sequence shown here is derived from an EMBL/GenBank/DDBJ whole genome shotgun (WGS) entry which is preliminary data.</text>
</comment>
<dbReference type="Proteomes" id="UP000633509">
    <property type="component" value="Unassembled WGS sequence"/>
</dbReference>
<keyword evidence="2" id="KW-1185">Reference proteome</keyword>
<accession>A0ABR9LTH5</accession>
<gene>
    <name evidence="1" type="ORF">H4W80_001923</name>
</gene>
<protein>
    <submittedName>
        <fullName evidence="1">Uncharacterized protein</fullName>
    </submittedName>
</protein>
<proteinExistence type="predicted"/>
<sequence length="40" mass="4043">MSVAANVEAVSTSSGSAMFGSMCLVAIRARLTPSRPAVDT</sequence>
<evidence type="ECO:0000313" key="1">
    <source>
        <dbReference type="EMBL" id="MBE1583665.1"/>
    </source>
</evidence>
<organism evidence="1 2">
    <name type="scientific">Nonomuraea angiospora</name>
    <dbReference type="NCBI Taxonomy" id="46172"/>
    <lineage>
        <taxon>Bacteria</taxon>
        <taxon>Bacillati</taxon>
        <taxon>Actinomycetota</taxon>
        <taxon>Actinomycetes</taxon>
        <taxon>Streptosporangiales</taxon>
        <taxon>Streptosporangiaceae</taxon>
        <taxon>Nonomuraea</taxon>
    </lineage>
</organism>